<gene>
    <name evidence="2" type="ORF">FBQ74_09440</name>
</gene>
<keyword evidence="1" id="KW-0732">Signal</keyword>
<dbReference type="InterPro" id="IPR022193">
    <property type="entry name" value="DUF3718"/>
</dbReference>
<protein>
    <submittedName>
        <fullName evidence="2">DUF3718 domain-containing protein</fullName>
    </submittedName>
</protein>
<evidence type="ECO:0000256" key="1">
    <source>
        <dbReference type="SAM" id="SignalP"/>
    </source>
</evidence>
<feature type="chain" id="PRO_5023048122" evidence="1">
    <location>
        <begin position="23"/>
        <end position="107"/>
    </location>
</feature>
<dbReference type="Proteomes" id="UP000304912">
    <property type="component" value="Chromosome"/>
</dbReference>
<dbReference type="RefSeq" id="WP_139756447.1">
    <property type="nucleotide sequence ID" value="NZ_CP039852.1"/>
</dbReference>
<evidence type="ECO:0000313" key="3">
    <source>
        <dbReference type="Proteomes" id="UP000304912"/>
    </source>
</evidence>
<name>A0A5B7YEN9_9ALTE</name>
<organism evidence="2 3">
    <name type="scientific">Salinimonas iocasae</name>
    <dbReference type="NCBI Taxonomy" id="2572577"/>
    <lineage>
        <taxon>Bacteria</taxon>
        <taxon>Pseudomonadati</taxon>
        <taxon>Pseudomonadota</taxon>
        <taxon>Gammaproteobacteria</taxon>
        <taxon>Alteromonadales</taxon>
        <taxon>Alteromonadaceae</taxon>
        <taxon>Alteromonas/Salinimonas group</taxon>
        <taxon>Salinimonas</taxon>
    </lineage>
</organism>
<dbReference type="EMBL" id="CP039852">
    <property type="protein sequence ID" value="QCZ93703.1"/>
    <property type="molecule type" value="Genomic_DNA"/>
</dbReference>
<dbReference type="OrthoDB" id="6386273at2"/>
<reference evidence="2 3" key="1">
    <citation type="submission" date="2019-04" db="EMBL/GenBank/DDBJ databases">
        <title>Salinimonas iocasae sp. nov., a halophilic bacterium isolated from the outer tube casing of tubeworms in Okinawa Trough.</title>
        <authorList>
            <person name="Zhang H."/>
            <person name="Wang H."/>
            <person name="Li C."/>
        </authorList>
    </citation>
    <scope>NUCLEOTIDE SEQUENCE [LARGE SCALE GENOMIC DNA]</scope>
    <source>
        <strain evidence="2 3">KX18D6</strain>
    </source>
</reference>
<sequence>MKLLNKTLLATSALLVLGQAVAADNQPVVKYKGDTSFSGFCKAVVKDDVRILRSSIQRSVGNVAASDREVIRRITAKNGLTCNGSNLIEFSEKRNAKQVKSFLMAQS</sequence>
<keyword evidence="3" id="KW-1185">Reference proteome</keyword>
<dbReference type="AlphaFoldDB" id="A0A5B7YEN9"/>
<dbReference type="KEGG" id="salk:FBQ74_09440"/>
<feature type="signal peptide" evidence="1">
    <location>
        <begin position="1"/>
        <end position="22"/>
    </location>
</feature>
<proteinExistence type="predicted"/>
<evidence type="ECO:0000313" key="2">
    <source>
        <dbReference type="EMBL" id="QCZ93703.1"/>
    </source>
</evidence>
<accession>A0A5B7YEN9</accession>
<dbReference type="Pfam" id="PF12514">
    <property type="entry name" value="DUF3718"/>
    <property type="match status" value="1"/>
</dbReference>